<protein>
    <submittedName>
        <fullName evidence="1">Uncharacterized protein</fullName>
    </submittedName>
</protein>
<evidence type="ECO:0000313" key="1">
    <source>
        <dbReference type="EMBL" id="ETF02424.1"/>
    </source>
</evidence>
<dbReference type="STRING" id="1424334.W822_15605"/>
<proteinExistence type="predicted"/>
<dbReference type="EMBL" id="AYXT01000010">
    <property type="protein sequence ID" value="ETF02424.1"/>
    <property type="molecule type" value="Genomic_DNA"/>
</dbReference>
<gene>
    <name evidence="1" type="ORF">W822_15605</name>
</gene>
<organism evidence="1 2">
    <name type="scientific">Advenella kashmirensis W13003</name>
    <dbReference type="NCBI Taxonomy" id="1424334"/>
    <lineage>
        <taxon>Bacteria</taxon>
        <taxon>Pseudomonadati</taxon>
        <taxon>Pseudomonadota</taxon>
        <taxon>Betaproteobacteria</taxon>
        <taxon>Burkholderiales</taxon>
        <taxon>Alcaligenaceae</taxon>
    </lineage>
</organism>
<accession>V8QTT4</accession>
<sequence>MTDIEKHEMFIKDILFPVIFDHANAMECSAKTAALAAWLGLAGVLLMDLSTAELKEVLQTYADGIDPAGVVRPEGVLQ</sequence>
<reference evidence="1 2" key="1">
    <citation type="journal article" date="2014" name="Genome Announc.">
        <title>Draft Genome Sequence of Advenella kashmirensis Strain W13003, a Polycyclic Aromatic Hydrocarbon-Degrading Bacterium.</title>
        <authorList>
            <person name="Wang X."/>
            <person name="Jin D."/>
            <person name="Zhou L."/>
            <person name="Wu L."/>
            <person name="An W."/>
            <person name="Zhao L."/>
        </authorList>
    </citation>
    <scope>NUCLEOTIDE SEQUENCE [LARGE SCALE GENOMIC DNA]</scope>
    <source>
        <strain evidence="1 2">W13003</strain>
    </source>
</reference>
<dbReference type="HOGENOM" id="CLU_2614077_0_0_4"/>
<dbReference type="PATRIC" id="fig|1424334.3.peg.3132"/>
<comment type="caution">
    <text evidence="1">The sequence shown here is derived from an EMBL/GenBank/DDBJ whole genome shotgun (WGS) entry which is preliminary data.</text>
</comment>
<keyword evidence="2" id="KW-1185">Reference proteome</keyword>
<dbReference type="RefSeq" id="WP_024006070.1">
    <property type="nucleotide sequence ID" value="NZ_KI650980.1"/>
</dbReference>
<name>V8QTT4_9BURK</name>
<dbReference type="AlphaFoldDB" id="V8QTT4"/>
<dbReference type="Proteomes" id="UP000018733">
    <property type="component" value="Unassembled WGS sequence"/>
</dbReference>
<evidence type="ECO:0000313" key="2">
    <source>
        <dbReference type="Proteomes" id="UP000018733"/>
    </source>
</evidence>